<comment type="caution">
    <text evidence="3">The sequence shown here is derived from an EMBL/GenBank/DDBJ whole genome shotgun (WGS) entry which is preliminary data.</text>
</comment>
<protein>
    <submittedName>
        <fullName evidence="3">VWA domain-containing protein</fullName>
    </submittedName>
</protein>
<organism evidence="3 4">
    <name type="scientific">Nocardioides panacisoli</name>
    <dbReference type="NCBI Taxonomy" id="627624"/>
    <lineage>
        <taxon>Bacteria</taxon>
        <taxon>Bacillati</taxon>
        <taxon>Actinomycetota</taxon>
        <taxon>Actinomycetes</taxon>
        <taxon>Propionibacteriales</taxon>
        <taxon>Nocardioidaceae</taxon>
        <taxon>Nocardioides</taxon>
    </lineage>
</organism>
<dbReference type="RefSeq" id="WP_344772063.1">
    <property type="nucleotide sequence ID" value="NZ_BAABAH010000001.1"/>
</dbReference>
<evidence type="ECO:0000313" key="3">
    <source>
        <dbReference type="EMBL" id="GAA3803679.1"/>
    </source>
</evidence>
<accession>A0ABP7HU36</accession>
<feature type="transmembrane region" description="Helical" evidence="1">
    <location>
        <begin position="68"/>
        <end position="89"/>
    </location>
</feature>
<keyword evidence="1" id="KW-0812">Transmembrane</keyword>
<gene>
    <name evidence="3" type="ORF">GCM10022242_03580</name>
</gene>
<feature type="transmembrane region" description="Helical" evidence="1">
    <location>
        <begin position="313"/>
        <end position="335"/>
    </location>
</feature>
<evidence type="ECO:0000313" key="4">
    <source>
        <dbReference type="Proteomes" id="UP001501821"/>
    </source>
</evidence>
<evidence type="ECO:0000256" key="1">
    <source>
        <dbReference type="SAM" id="Phobius"/>
    </source>
</evidence>
<name>A0ABP7HU36_9ACTN</name>
<dbReference type="Proteomes" id="UP001501821">
    <property type="component" value="Unassembled WGS sequence"/>
</dbReference>
<dbReference type="EMBL" id="BAABAH010000001">
    <property type="protein sequence ID" value="GAA3803679.1"/>
    <property type="molecule type" value="Genomic_DNA"/>
</dbReference>
<dbReference type="SUPFAM" id="SSF53300">
    <property type="entry name" value="vWA-like"/>
    <property type="match status" value="1"/>
</dbReference>
<sequence>MELSWKVGDSSFAYGWLIWLLAGLVVVVLLVAALVRWRRLPSHPTYVAHAARLRALPRYRALVVRRTAVAAVATLFALVACLGGIILAGRLQQTRSMERDEQTRDIMLCLDVSGSMTKVDAAVIGEFEKIVDGLDGARIGLTVWNSTSITLFPLTDDYDFVREQLSRAARALKAEDLDYIYGTLSGRSGASLIGDGLASCVQRFDRIDQTRGRAIVLASDNDVYGHGVYTLEQAGDYAEQHHVVVHGIAAPATKPGDSAAFEEVVQRTGGTYHQLGDLGSADSVVASINDLEAAKIEKPPLVQVVDQPRTGKVVAGIGVGLLALVWAVEAGFALAARRGRRAPGRAS</sequence>
<dbReference type="Gene3D" id="3.40.50.410">
    <property type="entry name" value="von Willebrand factor, type A domain"/>
    <property type="match status" value="1"/>
</dbReference>
<proteinExistence type="predicted"/>
<evidence type="ECO:0000259" key="2">
    <source>
        <dbReference type="Pfam" id="PF13519"/>
    </source>
</evidence>
<dbReference type="InterPro" id="IPR036465">
    <property type="entry name" value="vWFA_dom_sf"/>
</dbReference>
<feature type="domain" description="VWFA" evidence="2">
    <location>
        <begin position="106"/>
        <end position="220"/>
    </location>
</feature>
<reference evidence="4" key="1">
    <citation type="journal article" date="2019" name="Int. J. Syst. Evol. Microbiol.">
        <title>The Global Catalogue of Microorganisms (GCM) 10K type strain sequencing project: providing services to taxonomists for standard genome sequencing and annotation.</title>
        <authorList>
            <consortium name="The Broad Institute Genomics Platform"/>
            <consortium name="The Broad Institute Genome Sequencing Center for Infectious Disease"/>
            <person name="Wu L."/>
            <person name="Ma J."/>
        </authorList>
    </citation>
    <scope>NUCLEOTIDE SEQUENCE [LARGE SCALE GENOMIC DNA]</scope>
    <source>
        <strain evidence="4">JCM 16953</strain>
    </source>
</reference>
<feature type="transmembrane region" description="Helical" evidence="1">
    <location>
        <begin position="12"/>
        <end position="35"/>
    </location>
</feature>
<dbReference type="Pfam" id="PF13519">
    <property type="entry name" value="VWA_2"/>
    <property type="match status" value="1"/>
</dbReference>
<keyword evidence="4" id="KW-1185">Reference proteome</keyword>
<dbReference type="InterPro" id="IPR002035">
    <property type="entry name" value="VWF_A"/>
</dbReference>
<keyword evidence="1" id="KW-0472">Membrane</keyword>
<keyword evidence="1" id="KW-1133">Transmembrane helix</keyword>